<name>A0A9P3UHT5_LYOSH</name>
<feature type="compositionally biased region" description="Basic and acidic residues" evidence="1">
    <location>
        <begin position="406"/>
        <end position="425"/>
    </location>
</feature>
<feature type="compositionally biased region" description="Low complexity" evidence="1">
    <location>
        <begin position="479"/>
        <end position="501"/>
    </location>
</feature>
<proteinExistence type="predicted"/>
<keyword evidence="3" id="KW-1185">Reference proteome</keyword>
<gene>
    <name evidence="2" type="ORF">LshimejAT787_0200440</name>
</gene>
<accession>A0A9P3UHT5</accession>
<sequence>MPPSNDDLIAQFVEGPARAITSYRYAEANRTQEVLYYCEGRFRKQFEVFRSAEVQKNAKLNHWFGQHLIAEVAFVLAEIGSAVAGHFPIRVPPVTRFLGNHYYRGVRDDPSVFMTHELLRLLEQPLPAGSPERVAESYFLDWWNYLGVDNVREVLSRSNITDLVLGHRTPETLPPVFLTPDQPLPPMDKETVLQHIRSQEESFEDALLRKTRRVAAARELYLEIRKMTADDATTAAAPDAASDAAAAATATANPTGTAAGTAADTNMDFDRDAQLADSTSSSICSPFTAMDVDEPPSLDTMAGNLPTPQATRAGSSALEMRFTPETEEVPTPAINMRFTPEPEESFEKTADKAAMHIRFTPEPEEHLGGLQSSATVATAARSSLVDQRFTPVDLPAAAPIPAGQHEPPRRSAMEQRFTPEPEEQPHASPAAETSDTLRPLSNPAEQSYAGPYTADAFLSLPAHFFEASSDSEVSEDESIVSSEGERSGPLSSASDSSGWDE</sequence>
<comment type="caution">
    <text evidence="2">The sequence shown here is derived from an EMBL/GenBank/DDBJ whole genome shotgun (WGS) entry which is preliminary data.</text>
</comment>
<dbReference type="Proteomes" id="UP001063166">
    <property type="component" value="Unassembled WGS sequence"/>
</dbReference>
<organism evidence="2 3">
    <name type="scientific">Lyophyllum shimeji</name>
    <name type="common">Hon-shimeji</name>
    <name type="synonym">Tricholoma shimeji</name>
    <dbReference type="NCBI Taxonomy" id="47721"/>
    <lineage>
        <taxon>Eukaryota</taxon>
        <taxon>Fungi</taxon>
        <taxon>Dikarya</taxon>
        <taxon>Basidiomycota</taxon>
        <taxon>Agaricomycotina</taxon>
        <taxon>Agaricomycetes</taxon>
        <taxon>Agaricomycetidae</taxon>
        <taxon>Agaricales</taxon>
        <taxon>Tricholomatineae</taxon>
        <taxon>Lyophyllaceae</taxon>
        <taxon>Lyophyllum</taxon>
    </lineage>
</organism>
<dbReference type="AlphaFoldDB" id="A0A9P3UHT5"/>
<evidence type="ECO:0000256" key="1">
    <source>
        <dbReference type="SAM" id="MobiDB-lite"/>
    </source>
</evidence>
<dbReference type="EMBL" id="BRPK01000002">
    <property type="protein sequence ID" value="GLB34479.1"/>
    <property type="molecule type" value="Genomic_DNA"/>
</dbReference>
<reference evidence="2" key="1">
    <citation type="submission" date="2022-07" db="EMBL/GenBank/DDBJ databases">
        <title>The genome of Lyophyllum shimeji provides insight into the initial evolution of ectomycorrhizal fungal genome.</title>
        <authorList>
            <person name="Kobayashi Y."/>
            <person name="Shibata T."/>
            <person name="Hirakawa H."/>
            <person name="Shigenobu S."/>
            <person name="Nishiyama T."/>
            <person name="Yamada A."/>
            <person name="Hasebe M."/>
            <person name="Kawaguchi M."/>
        </authorList>
    </citation>
    <scope>NUCLEOTIDE SEQUENCE</scope>
    <source>
        <strain evidence="2">AT787</strain>
    </source>
</reference>
<evidence type="ECO:0000313" key="2">
    <source>
        <dbReference type="EMBL" id="GLB34479.1"/>
    </source>
</evidence>
<protein>
    <submittedName>
        <fullName evidence="2">Uncharacterized protein</fullName>
    </submittedName>
</protein>
<feature type="region of interest" description="Disordered" evidence="1">
    <location>
        <begin position="468"/>
        <end position="501"/>
    </location>
</feature>
<feature type="region of interest" description="Disordered" evidence="1">
    <location>
        <begin position="395"/>
        <end position="448"/>
    </location>
</feature>
<evidence type="ECO:0000313" key="3">
    <source>
        <dbReference type="Proteomes" id="UP001063166"/>
    </source>
</evidence>